<keyword evidence="3" id="KW-1185">Reference proteome</keyword>
<evidence type="ECO:0000313" key="3">
    <source>
        <dbReference type="Proteomes" id="UP001054252"/>
    </source>
</evidence>
<dbReference type="Proteomes" id="UP001054252">
    <property type="component" value="Unassembled WGS sequence"/>
</dbReference>
<comment type="caution">
    <text evidence="2">The sequence shown here is derived from an EMBL/GenBank/DDBJ whole genome shotgun (WGS) entry which is preliminary data.</text>
</comment>
<feature type="compositionally biased region" description="Polar residues" evidence="1">
    <location>
        <begin position="1"/>
        <end position="12"/>
    </location>
</feature>
<dbReference type="EMBL" id="BPVZ01000044">
    <property type="protein sequence ID" value="GKV15834.1"/>
    <property type="molecule type" value="Genomic_DNA"/>
</dbReference>
<sequence>MAGEEQNTQQPTGGKGARFHAKKQIISKGELPKQEGAGGISFREDVKTINKPGPSVPSKKRNRGCPSSGLPEQDREIDDFTSFSMEMKPMVGCIEMDDSTSFSTEMKPMDDFIEMDDLTSFSIEMKPMDDFIEMDDFTSLRTEMMPMDDFIEMDDFTSFGTEKVQSEDFNDQSSLVNQYYSLNKLENKIIKLNKDHSN</sequence>
<reference evidence="2 3" key="1">
    <citation type="journal article" date="2021" name="Commun. Biol.">
        <title>The genome of Shorea leprosula (Dipterocarpaceae) highlights the ecological relevance of drought in aseasonal tropical rainforests.</title>
        <authorList>
            <person name="Ng K.K.S."/>
            <person name="Kobayashi M.J."/>
            <person name="Fawcett J.A."/>
            <person name="Hatakeyama M."/>
            <person name="Paape T."/>
            <person name="Ng C.H."/>
            <person name="Ang C.C."/>
            <person name="Tnah L.H."/>
            <person name="Lee C.T."/>
            <person name="Nishiyama T."/>
            <person name="Sese J."/>
            <person name="O'Brien M.J."/>
            <person name="Copetti D."/>
            <person name="Mohd Noor M.I."/>
            <person name="Ong R.C."/>
            <person name="Putra M."/>
            <person name="Sireger I.Z."/>
            <person name="Indrioko S."/>
            <person name="Kosugi Y."/>
            <person name="Izuno A."/>
            <person name="Isagi Y."/>
            <person name="Lee S.L."/>
            <person name="Shimizu K.K."/>
        </authorList>
    </citation>
    <scope>NUCLEOTIDE SEQUENCE [LARGE SCALE GENOMIC DNA]</scope>
    <source>
        <strain evidence="2">214</strain>
    </source>
</reference>
<name>A0AAV5JMB4_9ROSI</name>
<proteinExistence type="predicted"/>
<evidence type="ECO:0000256" key="1">
    <source>
        <dbReference type="SAM" id="MobiDB-lite"/>
    </source>
</evidence>
<dbReference type="AlphaFoldDB" id="A0AAV5JMB4"/>
<protein>
    <submittedName>
        <fullName evidence="2">Uncharacterized protein</fullName>
    </submittedName>
</protein>
<accession>A0AAV5JMB4</accession>
<organism evidence="2 3">
    <name type="scientific">Rubroshorea leprosula</name>
    <dbReference type="NCBI Taxonomy" id="152421"/>
    <lineage>
        <taxon>Eukaryota</taxon>
        <taxon>Viridiplantae</taxon>
        <taxon>Streptophyta</taxon>
        <taxon>Embryophyta</taxon>
        <taxon>Tracheophyta</taxon>
        <taxon>Spermatophyta</taxon>
        <taxon>Magnoliopsida</taxon>
        <taxon>eudicotyledons</taxon>
        <taxon>Gunneridae</taxon>
        <taxon>Pentapetalae</taxon>
        <taxon>rosids</taxon>
        <taxon>malvids</taxon>
        <taxon>Malvales</taxon>
        <taxon>Dipterocarpaceae</taxon>
        <taxon>Rubroshorea</taxon>
    </lineage>
</organism>
<gene>
    <name evidence="2" type="ORF">SLEP1_g26583</name>
</gene>
<feature type="region of interest" description="Disordered" evidence="1">
    <location>
        <begin position="1"/>
        <end position="76"/>
    </location>
</feature>
<evidence type="ECO:0000313" key="2">
    <source>
        <dbReference type="EMBL" id="GKV15834.1"/>
    </source>
</evidence>